<keyword evidence="3" id="KW-1185">Reference proteome</keyword>
<reference evidence="2 3" key="1">
    <citation type="journal article" date="2018" name="BMC Genomics">
        <title>The genome of Naegleria lovaniensis, the basis for a comparative approach to unravel pathogenicity factors of the human pathogenic amoeba N. fowleri.</title>
        <authorList>
            <person name="Liechti N."/>
            <person name="Schurch N."/>
            <person name="Bruggmann R."/>
            <person name="Wittwer M."/>
        </authorList>
    </citation>
    <scope>NUCLEOTIDE SEQUENCE [LARGE SCALE GENOMIC DNA]</scope>
    <source>
        <strain evidence="2 3">ATCC 30569</strain>
    </source>
</reference>
<dbReference type="GeneID" id="68098415"/>
<proteinExistence type="predicted"/>
<evidence type="ECO:0000256" key="1">
    <source>
        <dbReference type="SAM" id="Phobius"/>
    </source>
</evidence>
<gene>
    <name evidence="2" type="ORF">C9374_005960</name>
</gene>
<protein>
    <recommendedName>
        <fullName evidence="4">Solute-binding protein family 3/N-terminal domain-containing protein</fullName>
    </recommendedName>
</protein>
<evidence type="ECO:0008006" key="4">
    <source>
        <dbReference type="Google" id="ProtNLM"/>
    </source>
</evidence>
<evidence type="ECO:0000313" key="2">
    <source>
        <dbReference type="EMBL" id="KAG2381576.1"/>
    </source>
</evidence>
<dbReference type="Gene3D" id="3.40.190.10">
    <property type="entry name" value="Periplasmic binding protein-like II"/>
    <property type="match status" value="2"/>
</dbReference>
<dbReference type="RefSeq" id="XP_044547256.1">
    <property type="nucleotide sequence ID" value="XM_044695768.1"/>
</dbReference>
<dbReference type="SUPFAM" id="SSF53850">
    <property type="entry name" value="Periplasmic binding protein-like II"/>
    <property type="match status" value="1"/>
</dbReference>
<name>A0AA88KMK9_NAELO</name>
<keyword evidence="1" id="KW-1133">Transmembrane helix</keyword>
<feature type="transmembrane region" description="Helical" evidence="1">
    <location>
        <begin position="313"/>
        <end position="332"/>
    </location>
</feature>
<dbReference type="AlphaFoldDB" id="A0AA88KMK9"/>
<evidence type="ECO:0000313" key="3">
    <source>
        <dbReference type="Proteomes" id="UP000816034"/>
    </source>
</evidence>
<comment type="caution">
    <text evidence="2">The sequence shown here is derived from an EMBL/GenBank/DDBJ whole genome shotgun (WGS) entry which is preliminary data.</text>
</comment>
<feature type="transmembrane region" description="Helical" evidence="1">
    <location>
        <begin position="12"/>
        <end position="30"/>
    </location>
</feature>
<sequence length="338" mass="37584">MTILTRTNTRIVSSTVSFLLAIVIVQLLFITHRFTSSHTHANPIASIEFNQAVDAAMYEVVSSSSFQQYITKIVGFPVPLCSTKIKYPTRWPVSSLITELKMCYDGSSYIAEPWPSVYKEVGRRMIEAFNAQYSLKLSAKFVPLVMNETLGYFESLRVAVESGECDVAVADTTLTEERSAKVKFSVCPYGVSVNAFLRSDLDNTTLTGITELKHLNRSGLNVTYYEGTIFDTIAQQELQAANRVPSTYEGQYTLVLQRKVHAVLGDVLDQQAWLEANRKDCVSCYIKAFGLGGSFGVFTQATTRSSEAVRHGIWPHSLMGVVVMGMLVLLMVEMFSKP</sequence>
<accession>A0AA88KMK9</accession>
<dbReference type="Proteomes" id="UP000816034">
    <property type="component" value="Unassembled WGS sequence"/>
</dbReference>
<dbReference type="EMBL" id="PYSW02000026">
    <property type="protein sequence ID" value="KAG2381576.1"/>
    <property type="molecule type" value="Genomic_DNA"/>
</dbReference>
<keyword evidence="1" id="KW-0472">Membrane</keyword>
<organism evidence="2 3">
    <name type="scientific">Naegleria lovaniensis</name>
    <name type="common">Amoeba</name>
    <dbReference type="NCBI Taxonomy" id="51637"/>
    <lineage>
        <taxon>Eukaryota</taxon>
        <taxon>Discoba</taxon>
        <taxon>Heterolobosea</taxon>
        <taxon>Tetramitia</taxon>
        <taxon>Eutetramitia</taxon>
        <taxon>Vahlkampfiidae</taxon>
        <taxon>Naegleria</taxon>
    </lineage>
</organism>
<keyword evidence="1" id="KW-0812">Transmembrane</keyword>